<feature type="compositionally biased region" description="Low complexity" evidence="6">
    <location>
        <begin position="171"/>
        <end position="189"/>
    </location>
</feature>
<name>A0R0K4_MYCS2</name>
<dbReference type="GeneID" id="93459126"/>
<comment type="catalytic activity">
    <reaction evidence="3 5">
        <text>L-methionyl-[protein] + [thioredoxin]-disulfide + H2O = L-methionyl-(S)-S-oxide-[protein] + [thioredoxin]-dithiol</text>
        <dbReference type="Rhea" id="RHEA:14217"/>
        <dbReference type="Rhea" id="RHEA-COMP:10698"/>
        <dbReference type="Rhea" id="RHEA-COMP:10700"/>
        <dbReference type="Rhea" id="RHEA-COMP:12313"/>
        <dbReference type="Rhea" id="RHEA-COMP:12315"/>
        <dbReference type="ChEBI" id="CHEBI:15377"/>
        <dbReference type="ChEBI" id="CHEBI:16044"/>
        <dbReference type="ChEBI" id="CHEBI:29950"/>
        <dbReference type="ChEBI" id="CHEBI:44120"/>
        <dbReference type="ChEBI" id="CHEBI:50058"/>
        <dbReference type="EC" id="1.8.4.11"/>
    </reaction>
</comment>
<evidence type="ECO:0000256" key="2">
    <source>
        <dbReference type="ARBA" id="ARBA00023002"/>
    </source>
</evidence>
<evidence type="ECO:0000256" key="6">
    <source>
        <dbReference type="SAM" id="MobiDB-lite"/>
    </source>
</evidence>
<dbReference type="RefSeq" id="WP_011729814.1">
    <property type="nucleotide sequence ID" value="NC_008596.1"/>
</dbReference>
<evidence type="ECO:0000256" key="5">
    <source>
        <dbReference type="HAMAP-Rule" id="MF_01401"/>
    </source>
</evidence>
<dbReference type="GO" id="GO:0008113">
    <property type="term" value="F:peptide-methionine (S)-S-oxide reductase activity"/>
    <property type="evidence" value="ECO:0007669"/>
    <property type="project" value="UniProtKB-UniRule"/>
</dbReference>
<dbReference type="eggNOG" id="COG0225">
    <property type="taxonomic scope" value="Bacteria"/>
</dbReference>
<dbReference type="Gene3D" id="3.30.1060.10">
    <property type="entry name" value="Peptide methionine sulphoxide reductase MsrA"/>
    <property type="match status" value="1"/>
</dbReference>
<comment type="function">
    <text evidence="5">Has an important function as a repair enzyme for proteins that have been inactivated by oxidation. Catalyzes the reversible oxidation-reduction of methionine sulfoxide in proteins to methionine.</text>
</comment>
<dbReference type="EC" id="1.8.4.11" evidence="5"/>
<feature type="region of interest" description="Disordered" evidence="6">
    <location>
        <begin position="164"/>
        <end position="189"/>
    </location>
</feature>
<evidence type="ECO:0000313" key="9">
    <source>
        <dbReference type="Proteomes" id="UP000000757"/>
    </source>
</evidence>
<gene>
    <name evidence="5 8" type="primary">msrA</name>
    <name evidence="8" type="ordered locus">MSMEG_4417</name>
</gene>
<dbReference type="AlphaFoldDB" id="A0R0K4"/>
<dbReference type="STRING" id="246196.MSMEG_4417"/>
<sequence>MTTHTAVLAGGCFWGLEDLIRALPGVISTRVGYTGGDNDHPTYRNHPGHAEAVEITYDPQQTDYRALLEFFFQIHDPTTKNRQGNDVGSSYRSAIFYLDDDQKRVAFDIVAEIDASGRWPGPVATEVTPAGVFWEAEPEHQDYLQRNPGGYTCHWVRPEWILDPEADPETASDSGSDVSAASATASHHD</sequence>
<dbReference type="EMBL" id="CP000480">
    <property type="protein sequence ID" value="ABK72701.1"/>
    <property type="molecule type" value="Genomic_DNA"/>
</dbReference>
<keyword evidence="9" id="KW-1185">Reference proteome</keyword>
<dbReference type="GO" id="GO:0033744">
    <property type="term" value="F:L-methionine:thioredoxin-disulfide S-oxidoreductase activity"/>
    <property type="evidence" value="ECO:0007669"/>
    <property type="project" value="RHEA"/>
</dbReference>
<evidence type="ECO:0000313" key="8">
    <source>
        <dbReference type="EMBL" id="ABK72701.1"/>
    </source>
</evidence>
<dbReference type="PATRIC" id="fig|246196.19.peg.4331"/>
<protein>
    <recommendedName>
        <fullName evidence="5">Peptide methionine sulfoxide reductase MsrA</fullName>
        <shortName evidence="5">Protein-methionine-S-oxide reductase</shortName>
        <ecNumber evidence="5">1.8.4.11</ecNumber>
    </recommendedName>
    <alternativeName>
        <fullName evidence="5">Peptide-methionine (S)-S-oxide reductase</fullName>
        <shortName evidence="5">Peptide Met(O) reductase</shortName>
    </alternativeName>
</protein>
<dbReference type="Pfam" id="PF01625">
    <property type="entry name" value="PMSR"/>
    <property type="match status" value="1"/>
</dbReference>
<dbReference type="FunFam" id="3.30.1060.10:FF:000005">
    <property type="entry name" value="Peptide methionine sulfoxide reductase MsrA"/>
    <property type="match status" value="1"/>
</dbReference>
<comment type="catalytic activity">
    <reaction evidence="4 5">
        <text>[thioredoxin]-disulfide + L-methionine + H2O = L-methionine (S)-S-oxide + [thioredoxin]-dithiol</text>
        <dbReference type="Rhea" id="RHEA:19993"/>
        <dbReference type="Rhea" id="RHEA-COMP:10698"/>
        <dbReference type="Rhea" id="RHEA-COMP:10700"/>
        <dbReference type="ChEBI" id="CHEBI:15377"/>
        <dbReference type="ChEBI" id="CHEBI:29950"/>
        <dbReference type="ChEBI" id="CHEBI:50058"/>
        <dbReference type="ChEBI" id="CHEBI:57844"/>
        <dbReference type="ChEBI" id="CHEBI:58772"/>
        <dbReference type="EC" id="1.8.4.11"/>
    </reaction>
</comment>
<dbReference type="SMR" id="A0R0K4"/>
<reference evidence="8 9" key="1">
    <citation type="submission" date="2006-10" db="EMBL/GenBank/DDBJ databases">
        <authorList>
            <person name="Fleischmann R.D."/>
            <person name="Dodson R.J."/>
            <person name="Haft D.H."/>
            <person name="Merkel J.S."/>
            <person name="Nelson W.C."/>
            <person name="Fraser C.M."/>
        </authorList>
    </citation>
    <scope>NUCLEOTIDE SEQUENCE [LARGE SCALE GENOMIC DNA]</scope>
    <source>
        <strain evidence="9">ATCC 700084 / mc(2)155</strain>
    </source>
</reference>
<dbReference type="KEGG" id="msb:LJ00_21865"/>
<dbReference type="KEGG" id="msm:MSMEG_4417"/>
<evidence type="ECO:0000256" key="1">
    <source>
        <dbReference type="ARBA" id="ARBA00005591"/>
    </source>
</evidence>
<dbReference type="OrthoDB" id="4174719at2"/>
<comment type="similarity">
    <text evidence="1 5">Belongs to the MsrA Met sulfoxide reductase family.</text>
</comment>
<feature type="active site" evidence="5">
    <location>
        <position position="12"/>
    </location>
</feature>
<evidence type="ECO:0000256" key="3">
    <source>
        <dbReference type="ARBA" id="ARBA00047806"/>
    </source>
</evidence>
<keyword evidence="2 5" id="KW-0560">Oxidoreductase</keyword>
<dbReference type="Proteomes" id="UP000000757">
    <property type="component" value="Chromosome"/>
</dbReference>
<dbReference type="PaxDb" id="246196-MSMEI_4308"/>
<proteinExistence type="inferred from homology"/>
<evidence type="ECO:0000256" key="4">
    <source>
        <dbReference type="ARBA" id="ARBA00048782"/>
    </source>
</evidence>
<evidence type="ECO:0000259" key="7">
    <source>
        <dbReference type="Pfam" id="PF01625"/>
    </source>
</evidence>
<dbReference type="NCBIfam" id="TIGR00401">
    <property type="entry name" value="msrA"/>
    <property type="match status" value="1"/>
</dbReference>
<accession>A0R0K4</accession>
<dbReference type="InterPro" id="IPR002569">
    <property type="entry name" value="Met_Sox_Rdtase_MsrA_dom"/>
</dbReference>
<dbReference type="PANTHER" id="PTHR43774">
    <property type="entry name" value="PEPTIDE METHIONINE SULFOXIDE REDUCTASE"/>
    <property type="match status" value="1"/>
</dbReference>
<dbReference type="InterPro" id="IPR036509">
    <property type="entry name" value="Met_Sox_Rdtase_MsrA_sf"/>
</dbReference>
<dbReference type="HAMAP" id="MF_01401">
    <property type="entry name" value="MsrA"/>
    <property type="match status" value="1"/>
</dbReference>
<feature type="domain" description="Peptide methionine sulphoxide reductase MsrA" evidence="7">
    <location>
        <begin position="5"/>
        <end position="153"/>
    </location>
</feature>
<dbReference type="SUPFAM" id="SSF55068">
    <property type="entry name" value="Peptide methionine sulfoxide reductase"/>
    <property type="match status" value="1"/>
</dbReference>
<dbReference type="PANTHER" id="PTHR43774:SF1">
    <property type="entry name" value="PEPTIDE METHIONINE SULFOXIDE REDUCTASE MSRA 2"/>
    <property type="match status" value="1"/>
</dbReference>
<organism evidence="8 9">
    <name type="scientific">Mycolicibacterium smegmatis (strain ATCC 700084 / mc(2)155)</name>
    <name type="common">Mycobacterium smegmatis</name>
    <dbReference type="NCBI Taxonomy" id="246196"/>
    <lineage>
        <taxon>Bacteria</taxon>
        <taxon>Bacillati</taxon>
        <taxon>Actinomycetota</taxon>
        <taxon>Actinomycetes</taxon>
        <taxon>Mycobacteriales</taxon>
        <taxon>Mycobacteriaceae</taxon>
        <taxon>Mycolicibacterium</taxon>
    </lineage>
</organism>